<name>A0ABX1EV57_9PROT</name>
<dbReference type="RefSeq" id="WP_168048473.1">
    <property type="nucleotide sequence ID" value="NZ_JAATJR010000002.1"/>
</dbReference>
<organism evidence="2 3">
    <name type="scientific">Falsiroseomonas frigidaquae</name>
    <dbReference type="NCBI Taxonomy" id="487318"/>
    <lineage>
        <taxon>Bacteria</taxon>
        <taxon>Pseudomonadati</taxon>
        <taxon>Pseudomonadota</taxon>
        <taxon>Alphaproteobacteria</taxon>
        <taxon>Acetobacterales</taxon>
        <taxon>Roseomonadaceae</taxon>
        <taxon>Falsiroseomonas</taxon>
    </lineage>
</organism>
<evidence type="ECO:0000256" key="1">
    <source>
        <dbReference type="SAM" id="Phobius"/>
    </source>
</evidence>
<protein>
    <submittedName>
        <fullName evidence="2">Uncharacterized protein</fullName>
    </submittedName>
</protein>
<keyword evidence="3" id="KW-1185">Reference proteome</keyword>
<evidence type="ECO:0000313" key="2">
    <source>
        <dbReference type="EMBL" id="NKE44460.1"/>
    </source>
</evidence>
<evidence type="ECO:0000313" key="3">
    <source>
        <dbReference type="Proteomes" id="UP000765160"/>
    </source>
</evidence>
<accession>A0ABX1EV57</accession>
<comment type="caution">
    <text evidence="2">The sequence shown here is derived from an EMBL/GenBank/DDBJ whole genome shotgun (WGS) entry which is preliminary data.</text>
</comment>
<sequence>MSAFANAATSALLVALAGAAILVVAILGPFGLVLLGLLTLVVCVRLQLVELVPSWGSRVDAGETRARPAERAALAGQLRFYRRCGLLLLAAGLAGTAFGKWRRGGQRRSG</sequence>
<dbReference type="EMBL" id="JAAVTX010000002">
    <property type="protein sequence ID" value="NKE44460.1"/>
    <property type="molecule type" value="Genomic_DNA"/>
</dbReference>
<reference evidence="2 3" key="1">
    <citation type="submission" date="2020-03" db="EMBL/GenBank/DDBJ databases">
        <title>Roseomonas selenitidurans sp. nov. isolated from soil.</title>
        <authorList>
            <person name="Liu H."/>
        </authorList>
    </citation>
    <scope>NUCLEOTIDE SEQUENCE [LARGE SCALE GENOMIC DNA]</scope>
    <source>
        <strain evidence="2 3">JCM 15073</strain>
    </source>
</reference>
<gene>
    <name evidence="2" type="ORF">HB662_06705</name>
</gene>
<dbReference type="Proteomes" id="UP000765160">
    <property type="component" value="Unassembled WGS sequence"/>
</dbReference>
<keyword evidence="1" id="KW-0472">Membrane</keyword>
<feature type="transmembrane region" description="Helical" evidence="1">
    <location>
        <begin position="12"/>
        <end position="42"/>
    </location>
</feature>
<keyword evidence="1" id="KW-1133">Transmembrane helix</keyword>
<keyword evidence="1" id="KW-0812">Transmembrane</keyword>
<proteinExistence type="predicted"/>